<dbReference type="OrthoDB" id="7130006at2759"/>
<accession>A0A9P4HQC3</accession>
<dbReference type="Pfam" id="PF06441">
    <property type="entry name" value="EHN"/>
    <property type="match status" value="1"/>
</dbReference>
<dbReference type="PANTHER" id="PTHR21661:SF79">
    <property type="entry name" value="EPOXIDE HYDROLASE"/>
    <property type="match status" value="1"/>
</dbReference>
<gene>
    <name evidence="4" type="ORF">K490DRAFT_51010</name>
</gene>
<comment type="caution">
    <text evidence="4">The sequence shown here is derived from an EMBL/GenBank/DDBJ whole genome shotgun (WGS) entry which is preliminary data.</text>
</comment>
<dbReference type="EMBL" id="ML978763">
    <property type="protein sequence ID" value="KAF2083691.1"/>
    <property type="molecule type" value="Genomic_DNA"/>
</dbReference>
<dbReference type="GO" id="GO:0004301">
    <property type="term" value="F:epoxide hydrolase activity"/>
    <property type="evidence" value="ECO:0007669"/>
    <property type="project" value="TreeGrafter"/>
</dbReference>
<keyword evidence="5" id="KW-1185">Reference proteome</keyword>
<dbReference type="SUPFAM" id="SSF53474">
    <property type="entry name" value="alpha/beta-Hydrolases"/>
    <property type="match status" value="1"/>
</dbReference>
<dbReference type="Gene3D" id="3.40.50.1820">
    <property type="entry name" value="alpha/beta hydrolase"/>
    <property type="match status" value="1"/>
</dbReference>
<dbReference type="InterPro" id="IPR000639">
    <property type="entry name" value="Epox_hydrolase-like"/>
</dbReference>
<keyword evidence="2" id="KW-0378">Hydrolase</keyword>
<name>A0A9P4HQC3_9PEZI</name>
<dbReference type="AlphaFoldDB" id="A0A9P4HQC3"/>
<dbReference type="Proteomes" id="UP000799776">
    <property type="component" value="Unassembled WGS sequence"/>
</dbReference>
<evidence type="ECO:0000313" key="4">
    <source>
        <dbReference type="EMBL" id="KAF2083691.1"/>
    </source>
</evidence>
<comment type="similarity">
    <text evidence="1">Belongs to the peptidase S33 family.</text>
</comment>
<reference evidence="4" key="1">
    <citation type="journal article" date="2020" name="Stud. Mycol.">
        <title>101 Dothideomycetes genomes: a test case for predicting lifestyles and emergence of pathogens.</title>
        <authorList>
            <person name="Haridas S."/>
            <person name="Albert R."/>
            <person name="Binder M."/>
            <person name="Bloem J."/>
            <person name="Labutti K."/>
            <person name="Salamov A."/>
            <person name="Andreopoulos B."/>
            <person name="Baker S."/>
            <person name="Barry K."/>
            <person name="Bills G."/>
            <person name="Bluhm B."/>
            <person name="Cannon C."/>
            <person name="Castanera R."/>
            <person name="Culley D."/>
            <person name="Daum C."/>
            <person name="Ezra D."/>
            <person name="Gonzalez J."/>
            <person name="Henrissat B."/>
            <person name="Kuo A."/>
            <person name="Liang C."/>
            <person name="Lipzen A."/>
            <person name="Lutzoni F."/>
            <person name="Magnuson J."/>
            <person name="Mondo S."/>
            <person name="Nolan M."/>
            <person name="Ohm R."/>
            <person name="Pangilinan J."/>
            <person name="Park H.-J."/>
            <person name="Ramirez L."/>
            <person name="Alfaro M."/>
            <person name="Sun H."/>
            <person name="Tritt A."/>
            <person name="Yoshinaga Y."/>
            <person name="Zwiers L.-H."/>
            <person name="Turgeon B."/>
            <person name="Goodwin S."/>
            <person name="Spatafora J."/>
            <person name="Crous P."/>
            <person name="Grigoriev I."/>
        </authorList>
    </citation>
    <scope>NUCLEOTIDE SEQUENCE</scope>
    <source>
        <strain evidence="4">CBS 121410</strain>
    </source>
</reference>
<evidence type="ECO:0000256" key="1">
    <source>
        <dbReference type="ARBA" id="ARBA00010088"/>
    </source>
</evidence>
<feature type="domain" description="Epoxide hydrolase N-terminal" evidence="3">
    <location>
        <begin position="13"/>
        <end position="117"/>
    </location>
</feature>
<protein>
    <submittedName>
        <fullName evidence="4">Alpha/beta-hydrolase</fullName>
    </submittedName>
</protein>
<sequence length="379" mass="43553">MTDEIKPFDPIGSISNDEVERMYRKLRDTRLPTSPIVPDAGEDYGAPLDWAHRLYNLWANEYDWNVAAKEISSWHHYKTTLENLDIHFLHERADVSKDTKAIPLLLVHGWPGSFYEFSRVIKPLTHPNFADVPTFNVVVPSLPGFCWSQAGPRGWTLQDTARIFDALMQRLGYTSYVAQGGDWGHWVVRELGARYNACKAVHTNMCPSEPPPATAPNAREKMAEERMKWFIGRPGMETHMGYAIEMRTRPQTLGIALSDNPVGIMMWIGEKYNEITDPNLGGLQDAEFNNRLITTLCLYFFTSPSVMTSMLCYYENVRHEDYNEFNLRQENYITCPMGFSSFRWDISPTSERAVARTGNLKWYKGTFQCFCADYFVSVC</sequence>
<organism evidence="4 5">
    <name type="scientific">Saccharata proteae CBS 121410</name>
    <dbReference type="NCBI Taxonomy" id="1314787"/>
    <lineage>
        <taxon>Eukaryota</taxon>
        <taxon>Fungi</taxon>
        <taxon>Dikarya</taxon>
        <taxon>Ascomycota</taxon>
        <taxon>Pezizomycotina</taxon>
        <taxon>Dothideomycetes</taxon>
        <taxon>Dothideomycetes incertae sedis</taxon>
        <taxon>Botryosphaeriales</taxon>
        <taxon>Saccharataceae</taxon>
        <taxon>Saccharata</taxon>
    </lineage>
</organism>
<dbReference type="PANTHER" id="PTHR21661">
    <property type="entry name" value="EPOXIDE HYDROLASE 1-RELATED"/>
    <property type="match status" value="1"/>
</dbReference>
<evidence type="ECO:0000313" key="5">
    <source>
        <dbReference type="Proteomes" id="UP000799776"/>
    </source>
</evidence>
<dbReference type="PIRSF" id="PIRSF001112">
    <property type="entry name" value="Epoxide_hydrolase"/>
    <property type="match status" value="1"/>
</dbReference>
<dbReference type="GO" id="GO:0097176">
    <property type="term" value="P:epoxide metabolic process"/>
    <property type="evidence" value="ECO:0007669"/>
    <property type="project" value="TreeGrafter"/>
</dbReference>
<dbReference type="InterPro" id="IPR010497">
    <property type="entry name" value="Epoxide_hydro_N"/>
</dbReference>
<dbReference type="InterPro" id="IPR029058">
    <property type="entry name" value="AB_hydrolase_fold"/>
</dbReference>
<proteinExistence type="inferred from homology"/>
<evidence type="ECO:0000259" key="3">
    <source>
        <dbReference type="Pfam" id="PF06441"/>
    </source>
</evidence>
<evidence type="ECO:0000256" key="2">
    <source>
        <dbReference type="ARBA" id="ARBA00022801"/>
    </source>
</evidence>
<dbReference type="PRINTS" id="PR00412">
    <property type="entry name" value="EPOXHYDRLASE"/>
</dbReference>
<dbReference type="InterPro" id="IPR016292">
    <property type="entry name" value="Epoxide_hydrolase"/>
</dbReference>